<dbReference type="PANTHER" id="PTHR43283:SF3">
    <property type="entry name" value="BETA-LACTAMASE FAMILY PROTEIN (AFU_ORTHOLOGUE AFUA_5G07500)"/>
    <property type="match status" value="1"/>
</dbReference>
<dbReference type="AlphaFoldDB" id="A0A4Q7Z5K2"/>
<organism evidence="2 3">
    <name type="scientific">Fluviicoccus keumensis</name>
    <dbReference type="NCBI Taxonomy" id="1435465"/>
    <lineage>
        <taxon>Bacteria</taxon>
        <taxon>Pseudomonadati</taxon>
        <taxon>Pseudomonadota</taxon>
        <taxon>Gammaproteobacteria</taxon>
        <taxon>Moraxellales</taxon>
        <taxon>Moraxellaceae</taxon>
        <taxon>Fluviicoccus</taxon>
    </lineage>
</organism>
<proteinExistence type="predicted"/>
<gene>
    <name evidence="2" type="ORF">EV700_2123</name>
</gene>
<evidence type="ECO:0000313" key="2">
    <source>
        <dbReference type="EMBL" id="RZU45304.1"/>
    </source>
</evidence>
<comment type="caution">
    <text evidence="2">The sequence shown here is derived from an EMBL/GenBank/DDBJ whole genome shotgun (WGS) entry which is preliminary data.</text>
</comment>
<accession>A0A4Q7Z5K2</accession>
<dbReference type="OrthoDB" id="5705574at2"/>
<dbReference type="PANTHER" id="PTHR43283">
    <property type="entry name" value="BETA-LACTAMASE-RELATED"/>
    <property type="match status" value="1"/>
</dbReference>
<keyword evidence="3" id="KW-1185">Reference proteome</keyword>
<dbReference type="Pfam" id="PF00144">
    <property type="entry name" value="Beta-lactamase"/>
    <property type="match status" value="1"/>
</dbReference>
<dbReference type="InterPro" id="IPR050789">
    <property type="entry name" value="Diverse_Enzym_Activities"/>
</dbReference>
<dbReference type="Proteomes" id="UP000292423">
    <property type="component" value="Unassembled WGS sequence"/>
</dbReference>
<evidence type="ECO:0000259" key="1">
    <source>
        <dbReference type="Pfam" id="PF00144"/>
    </source>
</evidence>
<protein>
    <submittedName>
        <fullName evidence="2">CubicO group peptidase (Beta-lactamase class C family)</fullName>
    </submittedName>
</protein>
<reference evidence="2 3" key="1">
    <citation type="submission" date="2019-02" db="EMBL/GenBank/DDBJ databases">
        <title>Genomic Encyclopedia of Type Strains, Phase IV (KMG-IV): sequencing the most valuable type-strain genomes for metagenomic binning, comparative biology and taxonomic classification.</title>
        <authorList>
            <person name="Goeker M."/>
        </authorList>
    </citation>
    <scope>NUCLEOTIDE SEQUENCE [LARGE SCALE GENOMIC DNA]</scope>
    <source>
        <strain evidence="2 3">DSM 105135</strain>
    </source>
</reference>
<dbReference type="InterPro" id="IPR012338">
    <property type="entry name" value="Beta-lactam/transpept-like"/>
</dbReference>
<dbReference type="SUPFAM" id="SSF56601">
    <property type="entry name" value="beta-lactamase/transpeptidase-like"/>
    <property type="match status" value="1"/>
</dbReference>
<dbReference type="InterPro" id="IPR001466">
    <property type="entry name" value="Beta-lactam-related"/>
</dbReference>
<name>A0A4Q7Z5K2_9GAMM</name>
<dbReference type="Gene3D" id="3.40.710.10">
    <property type="entry name" value="DD-peptidase/beta-lactamase superfamily"/>
    <property type="match status" value="1"/>
</dbReference>
<feature type="domain" description="Beta-lactamase-related" evidence="1">
    <location>
        <begin position="55"/>
        <end position="393"/>
    </location>
</feature>
<dbReference type="EMBL" id="SHKX01000012">
    <property type="protein sequence ID" value="RZU45304.1"/>
    <property type="molecule type" value="Genomic_DNA"/>
</dbReference>
<dbReference type="RefSeq" id="WP_130413501.1">
    <property type="nucleotide sequence ID" value="NZ_SHKX01000012.1"/>
</dbReference>
<sequence>MKLLSLNRCPVPANLAEVTSYDPGQEVDPESVGMTRKQVERIWRDVERAYRTGFSPAITICLRRHGQIILNRAIGHARGNGPEDTPDTPKVPATPDTRICLFSASKVVTAMLVHLLDERGEIDLLDPISHYIPEYGKNGKQDATIYHLLAHRGGVPSLPPGTDPEFLFRPKDAADLLFNAKPIAPSGHRAAYHALTGGYILGEIIERVTGKSPRQFLQENVCDPMGMETFNYGLAPEWRDKVALNYSTGIKPTLAPAWYLKQILGASMEEVEQYTNDERFMDTICPAGNIYSTAEEAGRFFQMLLDGGVYQGKQIFDPMTIRRATIEVSRPEIDKMLLLPMRYAMGPMLGDSPIGLYGLNCKNAFGHLGYISIFCWADPDRALSASILTSGKSLIGPGMPAMIKLVAGISLNCKRLPSSERHRFVLQ</sequence>
<evidence type="ECO:0000313" key="3">
    <source>
        <dbReference type="Proteomes" id="UP000292423"/>
    </source>
</evidence>